<dbReference type="EMBL" id="CAFBMX010000011">
    <property type="protein sequence ID" value="CAB4942375.1"/>
    <property type="molecule type" value="Genomic_DNA"/>
</dbReference>
<dbReference type="SUPFAM" id="SSF52949">
    <property type="entry name" value="Macro domain-like"/>
    <property type="match status" value="1"/>
</dbReference>
<dbReference type="GO" id="GO:0006508">
    <property type="term" value="P:proteolysis"/>
    <property type="evidence" value="ECO:0007669"/>
    <property type="project" value="UniProtKB-KW"/>
</dbReference>
<evidence type="ECO:0000256" key="4">
    <source>
        <dbReference type="ARBA" id="ARBA00022438"/>
    </source>
</evidence>
<keyword evidence="4" id="KW-0031">Aminopeptidase</keyword>
<dbReference type="HAMAP" id="MF_00181">
    <property type="entry name" value="Cytosol_peptidase_M17"/>
    <property type="match status" value="1"/>
</dbReference>
<keyword evidence="5" id="KW-0645">Protease</keyword>
<dbReference type="PROSITE" id="PS00631">
    <property type="entry name" value="CYTOSOL_AP"/>
    <property type="match status" value="1"/>
</dbReference>
<dbReference type="Pfam" id="PF00883">
    <property type="entry name" value="Peptidase_M17"/>
    <property type="match status" value="1"/>
</dbReference>
<reference evidence="8" key="1">
    <citation type="submission" date="2020-05" db="EMBL/GenBank/DDBJ databases">
        <authorList>
            <person name="Chiriac C."/>
            <person name="Salcher M."/>
            <person name="Ghai R."/>
            <person name="Kavagutti S V."/>
        </authorList>
    </citation>
    <scope>NUCLEOTIDE SEQUENCE</scope>
</reference>
<dbReference type="PANTHER" id="PTHR11963">
    <property type="entry name" value="LEUCINE AMINOPEPTIDASE-RELATED"/>
    <property type="match status" value="1"/>
</dbReference>
<dbReference type="Gene3D" id="3.40.220.10">
    <property type="entry name" value="Leucine Aminopeptidase, subunit E, domain 1"/>
    <property type="match status" value="1"/>
</dbReference>
<evidence type="ECO:0000256" key="3">
    <source>
        <dbReference type="ARBA" id="ARBA00012565"/>
    </source>
</evidence>
<dbReference type="PRINTS" id="PR00481">
    <property type="entry name" value="LAMNOPPTDASE"/>
</dbReference>
<dbReference type="InterPro" id="IPR023042">
    <property type="entry name" value="Peptidase_M17_leu_NH2_pept"/>
</dbReference>
<dbReference type="CDD" id="cd00433">
    <property type="entry name" value="Peptidase_M17"/>
    <property type="match status" value="1"/>
</dbReference>
<dbReference type="InterPro" id="IPR000819">
    <property type="entry name" value="Peptidase_M17_C"/>
</dbReference>
<accession>A0A6J7JGA8</accession>
<feature type="domain" description="Cytosol aminopeptidase" evidence="7">
    <location>
        <begin position="330"/>
        <end position="337"/>
    </location>
</feature>
<evidence type="ECO:0000256" key="2">
    <source>
        <dbReference type="ARBA" id="ARBA00009528"/>
    </source>
</evidence>
<dbReference type="Gene3D" id="3.40.630.10">
    <property type="entry name" value="Zn peptidases"/>
    <property type="match status" value="1"/>
</dbReference>
<proteinExistence type="inferred from homology"/>
<dbReference type="SUPFAM" id="SSF53187">
    <property type="entry name" value="Zn-dependent exopeptidases"/>
    <property type="match status" value="1"/>
</dbReference>
<dbReference type="EC" id="3.4.11.1" evidence="3"/>
<dbReference type="PANTHER" id="PTHR11963:SF23">
    <property type="entry name" value="CYTOSOL AMINOPEPTIDASE"/>
    <property type="match status" value="1"/>
</dbReference>
<comment type="similarity">
    <text evidence="2">Belongs to the peptidase M17 family.</text>
</comment>
<gene>
    <name evidence="8" type="ORF">UFOPK3674_01902</name>
</gene>
<dbReference type="GO" id="GO:0070006">
    <property type="term" value="F:metalloaminopeptidase activity"/>
    <property type="evidence" value="ECO:0007669"/>
    <property type="project" value="InterPro"/>
</dbReference>
<dbReference type="InterPro" id="IPR008283">
    <property type="entry name" value="Peptidase_M17_N"/>
</dbReference>
<dbReference type="Pfam" id="PF02789">
    <property type="entry name" value="Peptidase_M17_N"/>
    <property type="match status" value="1"/>
</dbReference>
<organism evidence="8">
    <name type="scientific">freshwater metagenome</name>
    <dbReference type="NCBI Taxonomy" id="449393"/>
    <lineage>
        <taxon>unclassified sequences</taxon>
        <taxon>metagenomes</taxon>
        <taxon>ecological metagenomes</taxon>
    </lineage>
</organism>
<evidence type="ECO:0000256" key="6">
    <source>
        <dbReference type="ARBA" id="ARBA00022801"/>
    </source>
</evidence>
<protein>
    <recommendedName>
        <fullName evidence="3">leucyl aminopeptidase</fullName>
        <ecNumber evidence="3">3.4.11.1</ecNumber>
    </recommendedName>
</protein>
<keyword evidence="6" id="KW-0378">Hydrolase</keyword>
<sequence>MDAIATTHPPAQSGADTVVVGLFRDEGIAHDTQDGALAALVAAGEARPRAGHLAVTHADGLRWIVAGLGERATFTPEAARIAAHRVRVRAADLGATSLCWELPHHVGDEIAAALVEGTLLSGYRFDRFRPRADEDDPQAGPEQLIISAHHDVAPAVDRALIITRAQNAARDLQNRPSNDLTPSALADRAAELVATAPGLSFELLGREEIAARGMGAFACVAQGSPQEPRIIIVRHEPPAARGPVLGLVGKAVTFDTGGISIKPSAGMQKMKFDMSGGAAVLEAMGAIAALDVPVRVVAVIGATENMPSGRAVKPGDIVHAMDGTSIEVDNTDAEGRLVLADCLLLARELGAERLVDVATLTGGIVTALGSVYAGAFAGDDAWWACVASAAERADENLWRMPLHERYAKAVRGTYAELVNTGRDRKAQPAMGAEFLHHFAGDVPWCHLDIAGMSDDVGVPYFGKGGTGFGVRLLTALAEDLADTL</sequence>
<comment type="catalytic activity">
    <reaction evidence="1">
        <text>Release of an N-terminal amino acid, Xaa-|-Yaa-, in which Xaa is preferably Leu, but may be other amino acids including Pro although not Arg or Lys, and Yaa may be Pro. Amino acid amides and methyl esters are also readily hydrolyzed, but rates on arylamides are exceedingly low.</text>
        <dbReference type="EC" id="3.4.11.1"/>
    </reaction>
</comment>
<dbReference type="GO" id="GO:0030145">
    <property type="term" value="F:manganese ion binding"/>
    <property type="evidence" value="ECO:0007669"/>
    <property type="project" value="InterPro"/>
</dbReference>
<dbReference type="AlphaFoldDB" id="A0A6J7JGA8"/>
<evidence type="ECO:0000256" key="1">
    <source>
        <dbReference type="ARBA" id="ARBA00000135"/>
    </source>
</evidence>
<dbReference type="GO" id="GO:0005737">
    <property type="term" value="C:cytoplasm"/>
    <property type="evidence" value="ECO:0007669"/>
    <property type="project" value="InterPro"/>
</dbReference>
<dbReference type="InterPro" id="IPR011356">
    <property type="entry name" value="Leucine_aapep/pepB"/>
</dbReference>
<name>A0A6J7JGA8_9ZZZZ</name>
<evidence type="ECO:0000256" key="5">
    <source>
        <dbReference type="ARBA" id="ARBA00022670"/>
    </source>
</evidence>
<dbReference type="InterPro" id="IPR043472">
    <property type="entry name" value="Macro_dom-like"/>
</dbReference>
<evidence type="ECO:0000313" key="8">
    <source>
        <dbReference type="EMBL" id="CAB4942375.1"/>
    </source>
</evidence>
<evidence type="ECO:0000259" key="7">
    <source>
        <dbReference type="PROSITE" id="PS00631"/>
    </source>
</evidence>